<feature type="domain" description="Translocator protein BipB-like C-terminal" evidence="7">
    <location>
        <begin position="198"/>
        <end position="529"/>
    </location>
</feature>
<keyword evidence="6" id="KW-0812">Transmembrane</keyword>
<evidence type="ECO:0000259" key="7">
    <source>
        <dbReference type="Pfam" id="PF04888"/>
    </source>
</evidence>
<keyword evidence="5" id="KW-0175">Coiled coil</keyword>
<dbReference type="Gene3D" id="1.20.120.330">
    <property type="entry name" value="Nucleotidyltransferases domain 2"/>
    <property type="match status" value="1"/>
</dbReference>
<feature type="transmembrane region" description="Helical" evidence="6">
    <location>
        <begin position="342"/>
        <end position="364"/>
    </location>
</feature>
<evidence type="ECO:0000313" key="8">
    <source>
        <dbReference type="EMBL" id="MCY0387226.1"/>
    </source>
</evidence>
<evidence type="ECO:0000256" key="6">
    <source>
        <dbReference type="SAM" id="Phobius"/>
    </source>
</evidence>
<name>A0ABT3ZL29_9BURK</name>
<evidence type="ECO:0000256" key="3">
    <source>
        <dbReference type="ARBA" id="ARBA00023026"/>
    </source>
</evidence>
<evidence type="ECO:0000313" key="9">
    <source>
        <dbReference type="Proteomes" id="UP001082899"/>
    </source>
</evidence>
<dbReference type="Proteomes" id="UP001082899">
    <property type="component" value="Unassembled WGS sequence"/>
</dbReference>
<protein>
    <submittedName>
        <fullName evidence="8">Type III secretion system translocon subunit SctE</fullName>
    </submittedName>
</protein>
<dbReference type="EMBL" id="JAPMXC010000001">
    <property type="protein sequence ID" value="MCY0387226.1"/>
    <property type="molecule type" value="Genomic_DNA"/>
</dbReference>
<keyword evidence="6" id="KW-0472">Membrane</keyword>
<evidence type="ECO:0000256" key="5">
    <source>
        <dbReference type="SAM" id="Coils"/>
    </source>
</evidence>
<evidence type="ECO:0000256" key="2">
    <source>
        <dbReference type="ARBA" id="ARBA00022870"/>
    </source>
</evidence>
<feature type="transmembrane region" description="Helical" evidence="6">
    <location>
        <begin position="260"/>
        <end position="287"/>
    </location>
</feature>
<keyword evidence="9" id="KW-1185">Reference proteome</keyword>
<evidence type="ECO:0000256" key="1">
    <source>
        <dbReference type="ARBA" id="ARBA00004551"/>
    </source>
</evidence>
<keyword evidence="3" id="KW-0843">Virulence</keyword>
<keyword evidence="2" id="KW-1043">Host membrane</keyword>
<comment type="subcellular location">
    <subcellularLocation>
        <location evidence="1">Host membrane</location>
    </subcellularLocation>
</comment>
<keyword evidence="6" id="KW-1133">Transmembrane helix</keyword>
<dbReference type="Pfam" id="PF04888">
    <property type="entry name" value="SseC"/>
    <property type="match status" value="1"/>
</dbReference>
<gene>
    <name evidence="8" type="primary">sctE</name>
    <name evidence="8" type="ORF">OVY01_08265</name>
</gene>
<comment type="similarity">
    <text evidence="4">Belongs to the SctE/SipB/YopB family.</text>
</comment>
<dbReference type="InterPro" id="IPR006972">
    <property type="entry name" value="BipB-like_C"/>
</dbReference>
<comment type="caution">
    <text evidence="8">The sequence shown here is derived from an EMBL/GenBank/DDBJ whole genome shotgun (WGS) entry which is preliminary data.</text>
</comment>
<feature type="coiled-coil region" evidence="5">
    <location>
        <begin position="89"/>
        <end position="116"/>
    </location>
</feature>
<dbReference type="RefSeq" id="WP_267846981.1">
    <property type="nucleotide sequence ID" value="NZ_JAPMXC010000001.1"/>
</dbReference>
<organism evidence="8 9">
    <name type="scientific">Robbsia betulipollinis</name>
    <dbReference type="NCBI Taxonomy" id="2981849"/>
    <lineage>
        <taxon>Bacteria</taxon>
        <taxon>Pseudomonadati</taxon>
        <taxon>Pseudomonadota</taxon>
        <taxon>Betaproteobacteria</taxon>
        <taxon>Burkholderiales</taxon>
        <taxon>Burkholderiaceae</taxon>
        <taxon>Robbsia</taxon>
    </lineage>
</organism>
<reference evidence="8" key="1">
    <citation type="submission" date="2022-11" db="EMBL/GenBank/DDBJ databases">
        <title>Robbsia betulipollinis sp. nov., isolated from pollen of birch (Betula pendula).</title>
        <authorList>
            <person name="Shi H."/>
            <person name="Ambika Manirajan B."/>
            <person name="Ratering S."/>
            <person name="Geissler-Plaum R."/>
            <person name="Schnell S."/>
        </authorList>
    </citation>
    <scope>NUCLEOTIDE SEQUENCE</scope>
    <source>
        <strain evidence="8">Bb-Pol-6</strain>
    </source>
</reference>
<accession>A0ABT3ZL29</accession>
<proteinExistence type="inferred from homology"/>
<sequence>MIDKNSFSKEQFLSEVMYDEINGCKQVRGSEKIVEVVHCETRMGSTEAFAKANVGLAMPQLTPPKAAALREMKDMLPLVDAVRSLPAGNADASAALKRIEGNVERWEASVSEKVQEHTEAATAFAAAAEQAHTLVARIGDGGLTKTEADSAAAALSNAVAKEARCGATLQALPSTPEAFDIDTAALLTGTAKLTMALAQLEKMMSDSNIDALDSQRKMLNALSEKRQTSLQKSSDDYAAKVAEAQRLQDTIGEIAKIGGWALAIIGVGLAIFTGGASLVIAAAGLALMAADAIYKAATGTSFIDEAMQPVMDHAVKPMMEWLSKQVSSALESCGVSQEKAEIIGAVVAGVAVAAVMVTGIAVVGSVGGKVASVLAESTAAELAEVMESAVVRSAKNMIVTLADDTGVTTLASRAKMLMAELRTQTGLSELGEGQIQALATRGKIGLTVGETALSGTQAAVNTIAAADTRDASLMQAAITRALADKKVISQLLQELVTSLSNSNSAMTALGNAMSTTLKNEMAADTFVLNNARAV</sequence>
<evidence type="ECO:0000256" key="4">
    <source>
        <dbReference type="ARBA" id="ARBA00035640"/>
    </source>
</evidence>